<sequence length="250" mass="28645">MSGTEKNSFRHRDLNPDFHLYVLTLYPLSHTGFPPNVELNPLSRSTEVTRLTVAVTGQFKRSNRVHVFYLILADNNVGKVKLFRIGVYGTCRVVRLLRTWRVQLRTVTLKRNETTLGRRKLKFYSAVHSISTPLTCYYSLRLYEQLTNFTSAEKPRPLSSGLQNSTIHPDLVKFWLRTLVTHSGVDSPDLLKIQINELINARFLDRSRRLKPLPTSKNAFKVIVAVRYLLDVVLTCIGEKVWCSGAHGYG</sequence>
<gene>
    <name evidence="1" type="ORF">ANN_02479</name>
</gene>
<evidence type="ECO:0000313" key="2">
    <source>
        <dbReference type="Proteomes" id="UP001148838"/>
    </source>
</evidence>
<accession>A0ABQ8TXI9</accession>
<proteinExistence type="predicted"/>
<comment type="caution">
    <text evidence="1">The sequence shown here is derived from an EMBL/GenBank/DDBJ whole genome shotgun (WGS) entry which is preliminary data.</text>
</comment>
<name>A0ABQ8TXI9_PERAM</name>
<reference evidence="1 2" key="1">
    <citation type="journal article" date="2022" name="Allergy">
        <title>Genome assembly and annotation of Periplaneta americana reveal a comprehensive cockroach allergen profile.</title>
        <authorList>
            <person name="Wang L."/>
            <person name="Xiong Q."/>
            <person name="Saelim N."/>
            <person name="Wang L."/>
            <person name="Nong W."/>
            <person name="Wan A.T."/>
            <person name="Shi M."/>
            <person name="Liu X."/>
            <person name="Cao Q."/>
            <person name="Hui J.H.L."/>
            <person name="Sookrung N."/>
            <person name="Leung T.F."/>
            <person name="Tungtrongchitr A."/>
            <person name="Tsui S.K.W."/>
        </authorList>
    </citation>
    <scope>NUCLEOTIDE SEQUENCE [LARGE SCALE GENOMIC DNA]</scope>
    <source>
        <strain evidence="1">PWHHKU_190912</strain>
    </source>
</reference>
<evidence type="ECO:0000313" key="1">
    <source>
        <dbReference type="EMBL" id="KAJ4451043.1"/>
    </source>
</evidence>
<protein>
    <submittedName>
        <fullName evidence="1">Uncharacterized protein</fullName>
    </submittedName>
</protein>
<organism evidence="1 2">
    <name type="scientific">Periplaneta americana</name>
    <name type="common">American cockroach</name>
    <name type="synonym">Blatta americana</name>
    <dbReference type="NCBI Taxonomy" id="6978"/>
    <lineage>
        <taxon>Eukaryota</taxon>
        <taxon>Metazoa</taxon>
        <taxon>Ecdysozoa</taxon>
        <taxon>Arthropoda</taxon>
        <taxon>Hexapoda</taxon>
        <taxon>Insecta</taxon>
        <taxon>Pterygota</taxon>
        <taxon>Neoptera</taxon>
        <taxon>Polyneoptera</taxon>
        <taxon>Dictyoptera</taxon>
        <taxon>Blattodea</taxon>
        <taxon>Blattoidea</taxon>
        <taxon>Blattidae</taxon>
        <taxon>Blattinae</taxon>
        <taxon>Periplaneta</taxon>
    </lineage>
</organism>
<keyword evidence="2" id="KW-1185">Reference proteome</keyword>
<dbReference type="Proteomes" id="UP001148838">
    <property type="component" value="Unassembled WGS sequence"/>
</dbReference>
<dbReference type="EMBL" id="JAJSOF020000001">
    <property type="protein sequence ID" value="KAJ4451043.1"/>
    <property type="molecule type" value="Genomic_DNA"/>
</dbReference>